<dbReference type="PROSITE" id="PS51635">
    <property type="entry name" value="PNPLA"/>
    <property type="match status" value="1"/>
</dbReference>
<keyword evidence="5" id="KW-1185">Reference proteome</keyword>
<feature type="domain" description="PNPLA" evidence="3">
    <location>
        <begin position="14"/>
        <end position="74"/>
    </location>
</feature>
<evidence type="ECO:0000256" key="2">
    <source>
        <dbReference type="PROSITE-ProRule" id="PRU01161"/>
    </source>
</evidence>
<dbReference type="AlphaFoldDB" id="A0A7I9YII7"/>
<dbReference type="GO" id="GO:0006629">
    <property type="term" value="P:lipid metabolic process"/>
    <property type="evidence" value="ECO:0007669"/>
    <property type="project" value="UniProtKB-KW"/>
</dbReference>
<dbReference type="Proteomes" id="UP000465360">
    <property type="component" value="Unassembled WGS sequence"/>
</dbReference>
<evidence type="ECO:0000259" key="3">
    <source>
        <dbReference type="PROSITE" id="PS51635"/>
    </source>
</evidence>
<feature type="short sequence motif" description="GXSXG" evidence="2">
    <location>
        <begin position="45"/>
        <end position="49"/>
    </location>
</feature>
<dbReference type="SUPFAM" id="SSF52151">
    <property type="entry name" value="FabD/lysophospholipase-like"/>
    <property type="match status" value="1"/>
</dbReference>
<organism evidence="4 5">
    <name type="scientific">Mycobacterium bourgelatii</name>
    <dbReference type="NCBI Taxonomy" id="1273442"/>
    <lineage>
        <taxon>Bacteria</taxon>
        <taxon>Bacillati</taxon>
        <taxon>Actinomycetota</taxon>
        <taxon>Actinomycetes</taxon>
        <taxon>Mycobacteriales</taxon>
        <taxon>Mycobacteriaceae</taxon>
        <taxon>Mycobacterium</taxon>
    </lineage>
</organism>
<name>A0A7I9YII7_MYCBU</name>
<evidence type="ECO:0000313" key="4">
    <source>
        <dbReference type="EMBL" id="GFG88488.1"/>
    </source>
</evidence>
<dbReference type="InterPro" id="IPR016035">
    <property type="entry name" value="Acyl_Trfase/lysoPLipase"/>
</dbReference>
<evidence type="ECO:0000313" key="5">
    <source>
        <dbReference type="Proteomes" id="UP000465360"/>
    </source>
</evidence>
<feature type="short sequence motif" description="GXGXXG" evidence="2">
    <location>
        <begin position="18"/>
        <end position="23"/>
    </location>
</feature>
<dbReference type="InterPro" id="IPR002641">
    <property type="entry name" value="PNPLA_dom"/>
</dbReference>
<comment type="caution">
    <text evidence="4">The sequence shown here is derived from an EMBL/GenBank/DDBJ whole genome shotgun (WGS) entry which is preliminary data.</text>
</comment>
<sequence>MATESPAKPKPVDLVLSGGGVKGVGLVGAVVALMDAGYSVKRVSGVSAGSLVGSILAAASNGDQLTTRRSRKWR</sequence>
<protein>
    <recommendedName>
        <fullName evidence="3">PNPLA domain-containing protein</fullName>
    </recommendedName>
</protein>
<dbReference type="EMBL" id="BLKZ01000001">
    <property type="protein sequence ID" value="GFG88488.1"/>
    <property type="molecule type" value="Genomic_DNA"/>
</dbReference>
<evidence type="ECO:0000256" key="1">
    <source>
        <dbReference type="ARBA" id="ARBA00023098"/>
    </source>
</evidence>
<reference evidence="4 5" key="1">
    <citation type="journal article" date="2019" name="Emerg. Microbes Infect.">
        <title>Comprehensive subspecies identification of 175 nontuberculous mycobacteria species based on 7547 genomic profiles.</title>
        <authorList>
            <person name="Matsumoto Y."/>
            <person name="Kinjo T."/>
            <person name="Motooka D."/>
            <person name="Nabeya D."/>
            <person name="Jung N."/>
            <person name="Uechi K."/>
            <person name="Horii T."/>
            <person name="Iida T."/>
            <person name="Fujita J."/>
            <person name="Nakamura S."/>
        </authorList>
    </citation>
    <scope>NUCLEOTIDE SEQUENCE [LARGE SCALE GENOMIC DNA]</scope>
    <source>
        <strain evidence="4 5">JCM 30725</strain>
    </source>
</reference>
<gene>
    <name evidence="4" type="ORF">MBOU_05300</name>
</gene>
<keyword evidence="1" id="KW-0443">Lipid metabolism</keyword>
<dbReference type="Pfam" id="PF01734">
    <property type="entry name" value="Patatin"/>
    <property type="match status" value="1"/>
</dbReference>
<comment type="caution">
    <text evidence="2">Lacks conserved residue(s) required for the propagation of feature annotation.</text>
</comment>
<accession>A0A7I9YII7</accession>
<proteinExistence type="predicted"/>
<dbReference type="Gene3D" id="3.40.1090.10">
    <property type="entry name" value="Cytosolic phospholipase A2 catalytic domain"/>
    <property type="match status" value="1"/>
</dbReference>